<dbReference type="GO" id="GO:0003847">
    <property type="term" value="F:1-alkyl-2-acetylglycerophosphocholine esterase activity"/>
    <property type="evidence" value="ECO:0007669"/>
    <property type="project" value="UniProtKB-EC"/>
</dbReference>
<dbReference type="InterPro" id="IPR029058">
    <property type="entry name" value="AB_hydrolase_fold"/>
</dbReference>
<dbReference type="GO" id="GO:0016042">
    <property type="term" value="P:lipid catabolic process"/>
    <property type="evidence" value="ECO:0007669"/>
    <property type="project" value="UniProtKB-KW"/>
</dbReference>
<accession>K5VK31</accession>
<dbReference type="OrthoDB" id="2363873at2759"/>
<evidence type="ECO:0000313" key="6">
    <source>
        <dbReference type="EMBL" id="EKM51728.1"/>
    </source>
</evidence>
<keyword evidence="3" id="KW-0442">Lipid degradation</keyword>
<dbReference type="GeneID" id="18908084"/>
<keyword evidence="7" id="KW-1185">Reference proteome</keyword>
<dbReference type="PANTHER" id="PTHR10272:SF0">
    <property type="entry name" value="PLATELET-ACTIVATING FACTOR ACETYLHYDROLASE"/>
    <property type="match status" value="1"/>
</dbReference>
<gene>
    <name evidence="6" type="ORF">PHACADRAFT_127563</name>
</gene>
<keyword evidence="2" id="KW-0378">Hydrolase</keyword>
<dbReference type="SUPFAM" id="SSF53474">
    <property type="entry name" value="alpha/beta-Hydrolases"/>
    <property type="match status" value="1"/>
</dbReference>
<dbReference type="KEGG" id="pco:PHACADRAFT_127563"/>
<evidence type="ECO:0000256" key="1">
    <source>
        <dbReference type="ARBA" id="ARBA00013201"/>
    </source>
</evidence>
<proteinExistence type="predicted"/>
<evidence type="ECO:0000256" key="3">
    <source>
        <dbReference type="ARBA" id="ARBA00022963"/>
    </source>
</evidence>
<dbReference type="RefSeq" id="XP_007399533.1">
    <property type="nucleotide sequence ID" value="XM_007399471.1"/>
</dbReference>
<evidence type="ECO:0000256" key="4">
    <source>
        <dbReference type="ARBA" id="ARBA00023098"/>
    </source>
</evidence>
<evidence type="ECO:0000313" key="7">
    <source>
        <dbReference type="Proteomes" id="UP000008370"/>
    </source>
</evidence>
<reference evidence="6 7" key="1">
    <citation type="journal article" date="2012" name="BMC Genomics">
        <title>Comparative genomics of the white-rot fungi, Phanerochaete carnosa and P. chrysosporium, to elucidate the genetic basis of the distinct wood types they colonize.</title>
        <authorList>
            <person name="Suzuki H."/>
            <person name="MacDonald J."/>
            <person name="Syed K."/>
            <person name="Salamov A."/>
            <person name="Hori C."/>
            <person name="Aerts A."/>
            <person name="Henrissat B."/>
            <person name="Wiebenga A."/>
            <person name="vanKuyk P.A."/>
            <person name="Barry K."/>
            <person name="Lindquist E."/>
            <person name="LaButti K."/>
            <person name="Lapidus A."/>
            <person name="Lucas S."/>
            <person name="Coutinho P."/>
            <person name="Gong Y."/>
            <person name="Samejima M."/>
            <person name="Mahadevan R."/>
            <person name="Abou-Zaid M."/>
            <person name="de Vries R.P."/>
            <person name="Igarashi K."/>
            <person name="Yadav J.S."/>
            <person name="Grigoriev I.V."/>
            <person name="Master E.R."/>
        </authorList>
    </citation>
    <scope>NUCLEOTIDE SEQUENCE [LARGE SCALE GENOMIC DNA]</scope>
    <source>
        <strain evidence="6 7">HHB-10118-sp</strain>
    </source>
</reference>
<feature type="region of interest" description="Disordered" evidence="5">
    <location>
        <begin position="1"/>
        <end position="66"/>
    </location>
</feature>
<dbReference type="STRING" id="650164.K5VK31"/>
<dbReference type="HOGENOM" id="CLU_022501_4_0_1"/>
<dbReference type="EC" id="3.1.1.47" evidence="1"/>
<name>K5VK31_PHACS</name>
<dbReference type="AlphaFoldDB" id="K5VK31"/>
<dbReference type="Proteomes" id="UP000008370">
    <property type="component" value="Unassembled WGS sequence"/>
</dbReference>
<dbReference type="EMBL" id="JH930476">
    <property type="protein sequence ID" value="EKM51728.1"/>
    <property type="molecule type" value="Genomic_DNA"/>
</dbReference>
<sequence length="521" mass="57530">MTVTSTSTLASSSNPTLALLDTKLGSSSPRRRSASLSDVSILTRTQHNGTEDEPEPPKLQDVPKPSSFGALLSRTLPKYTGPFQVGVRDLEVPISRQTFGTFRHKHLPHSDAGITVDTVLFTLFYPCRTQERPKHVVWFPRLSQTIDGFLKMAKRTPNVWYRMVAYPAAAAIIHGTTFPASKGAPLATPPSSPQQFSFHRDGKWPFMIFSHGVGCSRLMYSAFCGEMASRGFIVAALEHRDGTSPSSTIATADGRTTTLDWLQWSDLHWPELSEQPKDDSILRREQVKCRVAEIEAVIDTVQRISKGEAPSCLLELKDDIDWSTWQCVDARSPVLTGHSLGGGAALAVSAKNSYDYRAVIAFDPAVRRLIPWNSSLPHPILVVNSEEVMVQPEFKDLFAQFAHTATAGLQVYMIGGSTHPSFSDVFLILPHAINKITGLGCPARAVIDKIVHATEEFLTGKGGAGGQVSYDEVYRDEEDMKWKMAIKGRKRFFRRSSAEKQEGGNMYKATGKPGELALYRF</sequence>
<dbReference type="PANTHER" id="PTHR10272">
    <property type="entry name" value="PLATELET-ACTIVATING FACTOR ACETYLHYDROLASE"/>
    <property type="match status" value="1"/>
</dbReference>
<evidence type="ECO:0000256" key="2">
    <source>
        <dbReference type="ARBA" id="ARBA00022801"/>
    </source>
</evidence>
<keyword evidence="4" id="KW-0443">Lipid metabolism</keyword>
<feature type="compositionally biased region" description="Polar residues" evidence="5">
    <location>
        <begin position="38"/>
        <end position="48"/>
    </location>
</feature>
<dbReference type="Pfam" id="PF03403">
    <property type="entry name" value="PAF-AH_p_II"/>
    <property type="match status" value="1"/>
</dbReference>
<protein>
    <recommendedName>
        <fullName evidence="1">1-alkyl-2-acetylglycerophosphocholine esterase</fullName>
        <ecNumber evidence="1">3.1.1.47</ecNumber>
    </recommendedName>
</protein>
<evidence type="ECO:0000256" key="5">
    <source>
        <dbReference type="SAM" id="MobiDB-lite"/>
    </source>
</evidence>
<organism evidence="6 7">
    <name type="scientific">Phanerochaete carnosa (strain HHB-10118-sp)</name>
    <name type="common">White-rot fungus</name>
    <name type="synonym">Peniophora carnosa</name>
    <dbReference type="NCBI Taxonomy" id="650164"/>
    <lineage>
        <taxon>Eukaryota</taxon>
        <taxon>Fungi</taxon>
        <taxon>Dikarya</taxon>
        <taxon>Basidiomycota</taxon>
        <taxon>Agaricomycotina</taxon>
        <taxon>Agaricomycetes</taxon>
        <taxon>Polyporales</taxon>
        <taxon>Phanerochaetaceae</taxon>
        <taxon>Phanerochaete</taxon>
    </lineage>
</organism>
<dbReference type="Gene3D" id="3.40.50.1820">
    <property type="entry name" value="alpha/beta hydrolase"/>
    <property type="match status" value="1"/>
</dbReference>
<feature type="compositionally biased region" description="Low complexity" evidence="5">
    <location>
        <begin position="1"/>
        <end position="20"/>
    </location>
</feature>
<dbReference type="InParanoid" id="K5VK31"/>